<proteinExistence type="predicted"/>
<dbReference type="RefSeq" id="WP_238195916.1">
    <property type="nucleotide sequence ID" value="NZ_BPQZ01000007.1"/>
</dbReference>
<dbReference type="Proteomes" id="UP001157440">
    <property type="component" value="Unassembled WGS sequence"/>
</dbReference>
<feature type="compositionally biased region" description="Low complexity" evidence="1">
    <location>
        <begin position="37"/>
        <end position="52"/>
    </location>
</feature>
<evidence type="ECO:0000313" key="3">
    <source>
        <dbReference type="Proteomes" id="UP001157440"/>
    </source>
</evidence>
<reference evidence="3" key="1">
    <citation type="journal article" date="2019" name="Int. J. Syst. Evol. Microbiol.">
        <title>The Global Catalogue of Microorganisms (GCM) 10K type strain sequencing project: providing services to taxonomists for standard genome sequencing and annotation.</title>
        <authorList>
            <consortium name="The Broad Institute Genomics Platform"/>
            <consortium name="The Broad Institute Genome Sequencing Center for Infectious Disease"/>
            <person name="Wu L."/>
            <person name="Ma J."/>
        </authorList>
    </citation>
    <scope>NUCLEOTIDE SEQUENCE [LARGE SCALE GENOMIC DNA]</scope>
    <source>
        <strain evidence="3">NBRC 103632</strain>
    </source>
</reference>
<organism evidence="2 3">
    <name type="scientific">Methylobacterium tardum</name>
    <dbReference type="NCBI Taxonomy" id="374432"/>
    <lineage>
        <taxon>Bacteria</taxon>
        <taxon>Pseudomonadati</taxon>
        <taxon>Pseudomonadota</taxon>
        <taxon>Alphaproteobacteria</taxon>
        <taxon>Hyphomicrobiales</taxon>
        <taxon>Methylobacteriaceae</taxon>
        <taxon>Methylobacterium</taxon>
    </lineage>
</organism>
<evidence type="ECO:0000256" key="1">
    <source>
        <dbReference type="SAM" id="MobiDB-lite"/>
    </source>
</evidence>
<protein>
    <submittedName>
        <fullName evidence="2">Uncharacterized protein</fullName>
    </submittedName>
</protein>
<keyword evidence="3" id="KW-1185">Reference proteome</keyword>
<comment type="caution">
    <text evidence="2">The sequence shown here is derived from an EMBL/GenBank/DDBJ whole genome shotgun (WGS) entry which is preliminary data.</text>
</comment>
<evidence type="ECO:0000313" key="2">
    <source>
        <dbReference type="EMBL" id="GLS68888.1"/>
    </source>
</evidence>
<gene>
    <name evidence="2" type="ORF">GCM10007890_09000</name>
</gene>
<feature type="region of interest" description="Disordered" evidence="1">
    <location>
        <begin position="1"/>
        <end position="64"/>
    </location>
</feature>
<accession>A0AA37TCW0</accession>
<sequence length="201" mass="20578">MGKPRRPRGSRSTWEAKPPREADAPVPTESHAEESAIETAAAPAVAAGTPETAPDPAPASAPIPEATEPQAALAEAALVEAAPTQETFETVAAAIPGTTPADEIAAKTVLAAAPEASGLAEPNRIAFAPDRLDVVEIGSTIARYVRGEGEAALAHLRALSGARTPADLIRLQVGEVQRAADASLTCWVTVVGKASRVVAFR</sequence>
<name>A0AA37TCW0_9HYPH</name>
<dbReference type="EMBL" id="BSPL01000008">
    <property type="protein sequence ID" value="GLS68888.1"/>
    <property type="molecule type" value="Genomic_DNA"/>
</dbReference>
<dbReference type="AlphaFoldDB" id="A0AA37TCW0"/>